<dbReference type="Proteomes" id="UP000042958">
    <property type="component" value="Unassembled WGS sequence"/>
</dbReference>
<sequence>MDWDLNLPQLIRDGPASAASTLSEKSRNKFKLIDFEEFVRKAWGVYSAAVARFLFQYEILCVMLYWNFARDDEHRKFLFQLKECLEERKADPFLCAATVTALESDSTERTNDVCSKLETALSLVTRPLQRILQKPDPVRIILQELEASKARFYGHFYTAKVDWDVPFDDRTEILRRLKHIGVFAQAQVLSGEDYAFYKQLDTQSTILDPQSLCEINDRWNRLCHSVKEYMDTGVVSRPEMNQFAQELYRHRNFFSFTAVISGMKASQSRVHAKQQHSYLLDPSRDYNLVANLKYMPEFYPVNGFASLDETKGHHFPKTSNDLDHTGVMSYMGDLVRQIFLEGSLFGCFGR</sequence>
<dbReference type="AlphaFoldDB" id="A0A0F7U530"/>
<dbReference type="OrthoDB" id="4368774at2759"/>
<organism evidence="1 2">
    <name type="scientific">Penicillium brasilianum</name>
    <dbReference type="NCBI Taxonomy" id="104259"/>
    <lineage>
        <taxon>Eukaryota</taxon>
        <taxon>Fungi</taxon>
        <taxon>Dikarya</taxon>
        <taxon>Ascomycota</taxon>
        <taxon>Pezizomycotina</taxon>
        <taxon>Eurotiomycetes</taxon>
        <taxon>Eurotiomycetidae</taxon>
        <taxon>Eurotiales</taxon>
        <taxon>Aspergillaceae</taxon>
        <taxon>Penicillium</taxon>
    </lineage>
</organism>
<proteinExistence type="predicted"/>
<evidence type="ECO:0000313" key="2">
    <source>
        <dbReference type="Proteomes" id="UP000042958"/>
    </source>
</evidence>
<dbReference type="EMBL" id="CDHK01000028">
    <property type="protein sequence ID" value="CEJ62895.1"/>
    <property type="molecule type" value="Genomic_DNA"/>
</dbReference>
<reference evidence="2" key="1">
    <citation type="journal article" date="2015" name="Genome Announc.">
        <title>Draft genome sequence of the fungus Penicillium brasilianum MG11.</title>
        <authorList>
            <person name="Horn F."/>
            <person name="Linde J."/>
            <person name="Mattern D.J."/>
            <person name="Walther G."/>
            <person name="Guthke R."/>
            <person name="Brakhage A.A."/>
            <person name="Valiante V."/>
        </authorList>
    </citation>
    <scope>NUCLEOTIDE SEQUENCE [LARGE SCALE GENOMIC DNA]</scope>
    <source>
        <strain evidence="2">MG11</strain>
    </source>
</reference>
<keyword evidence="2" id="KW-1185">Reference proteome</keyword>
<accession>A0A0F7U530</accession>
<evidence type="ECO:0000313" key="1">
    <source>
        <dbReference type="EMBL" id="CEJ62895.1"/>
    </source>
</evidence>
<gene>
    <name evidence="1" type="ORF">PMG11_11380</name>
</gene>
<name>A0A0F7U530_PENBI</name>
<protein>
    <submittedName>
        <fullName evidence="1">Uncharacterized protein</fullName>
    </submittedName>
</protein>
<dbReference type="STRING" id="104259.A0A0F7U530"/>